<protein>
    <submittedName>
        <fullName evidence="2">Uncharacterized protein</fullName>
    </submittedName>
</protein>
<evidence type="ECO:0000256" key="1">
    <source>
        <dbReference type="SAM" id="MobiDB-lite"/>
    </source>
</evidence>
<keyword evidence="3" id="KW-1185">Reference proteome</keyword>
<feature type="region of interest" description="Disordered" evidence="1">
    <location>
        <begin position="1"/>
        <end position="62"/>
    </location>
</feature>
<dbReference type="GeneID" id="9802114"/>
<evidence type="ECO:0000313" key="2">
    <source>
        <dbReference type="EMBL" id="EFP03393.1"/>
    </source>
</evidence>
<dbReference type="RefSeq" id="XP_003103802.2">
    <property type="nucleotide sequence ID" value="XM_003103754.2"/>
</dbReference>
<reference evidence="2" key="1">
    <citation type="submission" date="2007-07" db="EMBL/GenBank/DDBJ databases">
        <title>PCAP assembly of the Caenorhabditis remanei genome.</title>
        <authorList>
            <consortium name="The Caenorhabditis remanei Sequencing Consortium"/>
            <person name="Wilson R.K."/>
        </authorList>
    </citation>
    <scope>NUCLEOTIDE SEQUENCE [LARGE SCALE GENOMIC DNA]</scope>
    <source>
        <strain evidence="2">PB4641</strain>
    </source>
</reference>
<evidence type="ECO:0000313" key="3">
    <source>
        <dbReference type="Proteomes" id="UP000008281"/>
    </source>
</evidence>
<feature type="region of interest" description="Disordered" evidence="1">
    <location>
        <begin position="185"/>
        <end position="211"/>
    </location>
</feature>
<organism evidence="3">
    <name type="scientific">Caenorhabditis remanei</name>
    <name type="common">Caenorhabditis vulgaris</name>
    <dbReference type="NCBI Taxonomy" id="31234"/>
    <lineage>
        <taxon>Eukaryota</taxon>
        <taxon>Metazoa</taxon>
        <taxon>Ecdysozoa</taxon>
        <taxon>Nematoda</taxon>
        <taxon>Chromadorea</taxon>
        <taxon>Rhabditida</taxon>
        <taxon>Rhabditina</taxon>
        <taxon>Rhabditomorpha</taxon>
        <taxon>Rhabditoidea</taxon>
        <taxon>Rhabditidae</taxon>
        <taxon>Peloderinae</taxon>
        <taxon>Caenorhabditis</taxon>
    </lineage>
</organism>
<dbReference type="KEGG" id="crq:GCK72_007221"/>
<name>E3MIY4_CAERE</name>
<dbReference type="HOGENOM" id="CLU_1305890_0_0_1"/>
<proteinExistence type="predicted"/>
<dbReference type="Proteomes" id="UP000008281">
    <property type="component" value="Unassembled WGS sequence"/>
</dbReference>
<accession>E3MIY4</accession>
<gene>
    <name evidence="2" type="ORF">CRE_09576</name>
</gene>
<dbReference type="EMBL" id="DS268449">
    <property type="protein sequence ID" value="EFP03393.1"/>
    <property type="molecule type" value="Genomic_DNA"/>
</dbReference>
<dbReference type="AlphaFoldDB" id="E3MIY4"/>
<dbReference type="CTD" id="9802114"/>
<sequence length="211" mass="25008">MAWIQPSRDWFGGGGGGGDDRRPPGGSKRNLPADKLDFSRKKRARKTKKDSSPDETGEEYTKNRNWRDIGRRKNAAWIRDYNRIFSRVIDGGELRALRDTDPGYKGRDYELALCRVLGERRNVYIDQQALREELYRLFTYVIPLERLLLSLEAEQVEPEWFALTLFDPYRSHLFDNIVFENPRKEQRRYENHQKKLKEEKEKKDKESGPKK</sequence>